<comment type="caution">
    <text evidence="3">The sequence shown here is derived from an EMBL/GenBank/DDBJ whole genome shotgun (WGS) entry which is preliminary data.</text>
</comment>
<dbReference type="PANTHER" id="PTHR34473:SF2">
    <property type="entry name" value="UPF0699 TRANSMEMBRANE PROTEIN YDBT"/>
    <property type="match status" value="1"/>
</dbReference>
<feature type="transmembrane region" description="Helical" evidence="1">
    <location>
        <begin position="187"/>
        <end position="209"/>
    </location>
</feature>
<evidence type="ECO:0000313" key="3">
    <source>
        <dbReference type="EMBL" id="MFD1948120.1"/>
    </source>
</evidence>
<proteinExistence type="predicted"/>
<dbReference type="EMBL" id="JBHUGD010000003">
    <property type="protein sequence ID" value="MFD1948120.1"/>
    <property type="molecule type" value="Genomic_DNA"/>
</dbReference>
<keyword evidence="1" id="KW-0812">Transmembrane</keyword>
<organism evidence="3 4">
    <name type="scientific">Nocardioides aestuarii</name>
    <dbReference type="NCBI Taxonomy" id="252231"/>
    <lineage>
        <taxon>Bacteria</taxon>
        <taxon>Bacillati</taxon>
        <taxon>Actinomycetota</taxon>
        <taxon>Actinomycetes</taxon>
        <taxon>Propionibacteriales</taxon>
        <taxon>Nocardioidaceae</taxon>
        <taxon>Nocardioides</taxon>
    </lineage>
</organism>
<feature type="transmembrane region" description="Helical" evidence="1">
    <location>
        <begin position="229"/>
        <end position="257"/>
    </location>
</feature>
<sequence>MTEIPAPPPPLPETPWLRLDPRMLLVHPVREVGRFLPVLIGVVVLGAGGNRLGWPQLLAVVVPVGIGLARYLTTRYRIHADRVELRRGLVSTHILSTSLDRVRTVDITASPIQRVLSLATVRIGTGTGGDDDLDLDGLPTEQARALRAQLLHSIRPPAPATDDPDGEPAVVGGEEVVARFEPAWVRYAPFTSAGFVAMAAVVGVVFQLGDDLGFLDRFEDDPAAVSLRAGSAVAVAVLGVAVLGVVVAFSVIGYLVANGNFALSHTTPDGSWHVRRGLLTTRETSLDDERLRGVAVGEPLGLRLVRGGRLSAIVTGLDRSESGSSALLPPTPRRLVDRVAAAVVGSEEPVHATLVDHGPRARTRRWTRALVPAALMAVALVVLALLTDLGGLAVLAVLPLVVGAVLGWDRARSLGHALVGDWLVARSGSLTRRRELLATDAVIGWNLHSTWFQRRAGLVTLVATTAGGSQRVVVVDVPEEVAVRLTTEAVPGLAEQFRSS</sequence>
<keyword evidence="4" id="KW-1185">Reference proteome</keyword>
<dbReference type="InterPro" id="IPR014529">
    <property type="entry name" value="UCP026631"/>
</dbReference>
<dbReference type="InterPro" id="IPR005182">
    <property type="entry name" value="YdbS-like_PH"/>
</dbReference>
<dbReference type="Proteomes" id="UP001597351">
    <property type="component" value="Unassembled WGS sequence"/>
</dbReference>
<reference evidence="4" key="1">
    <citation type="journal article" date="2019" name="Int. J. Syst. Evol. Microbiol.">
        <title>The Global Catalogue of Microorganisms (GCM) 10K type strain sequencing project: providing services to taxonomists for standard genome sequencing and annotation.</title>
        <authorList>
            <consortium name="The Broad Institute Genomics Platform"/>
            <consortium name="The Broad Institute Genome Sequencing Center for Infectious Disease"/>
            <person name="Wu L."/>
            <person name="Ma J."/>
        </authorList>
    </citation>
    <scope>NUCLEOTIDE SEQUENCE [LARGE SCALE GENOMIC DNA]</scope>
    <source>
        <strain evidence="4">CGMCC 1.12477</strain>
    </source>
</reference>
<gene>
    <name evidence="3" type="ORF">ACFSDE_15065</name>
</gene>
<keyword evidence="1" id="KW-1133">Transmembrane helix</keyword>
<evidence type="ECO:0000256" key="1">
    <source>
        <dbReference type="SAM" id="Phobius"/>
    </source>
</evidence>
<feature type="domain" description="YdbS-like PH" evidence="2">
    <location>
        <begin position="422"/>
        <end position="482"/>
    </location>
</feature>
<accession>A0ABW4TNA0</accession>
<dbReference type="PANTHER" id="PTHR34473">
    <property type="entry name" value="UPF0699 TRANSMEMBRANE PROTEIN YDBS"/>
    <property type="match status" value="1"/>
</dbReference>
<dbReference type="RefSeq" id="WP_343919860.1">
    <property type="nucleotide sequence ID" value="NZ_BAAAJT010000002.1"/>
</dbReference>
<name>A0ABW4TNA0_9ACTN</name>
<protein>
    <submittedName>
        <fullName evidence="3">PH domain-containing protein</fullName>
    </submittedName>
</protein>
<evidence type="ECO:0000259" key="2">
    <source>
        <dbReference type="Pfam" id="PF03703"/>
    </source>
</evidence>
<feature type="transmembrane region" description="Helical" evidence="1">
    <location>
        <begin position="392"/>
        <end position="408"/>
    </location>
</feature>
<evidence type="ECO:0000313" key="4">
    <source>
        <dbReference type="Proteomes" id="UP001597351"/>
    </source>
</evidence>
<dbReference type="Pfam" id="PF03703">
    <property type="entry name" value="bPH_2"/>
    <property type="match status" value="2"/>
</dbReference>
<dbReference type="PIRSF" id="PIRSF026631">
    <property type="entry name" value="UCP026631"/>
    <property type="match status" value="1"/>
</dbReference>
<keyword evidence="1" id="KW-0472">Membrane</keyword>
<feature type="transmembrane region" description="Helical" evidence="1">
    <location>
        <begin position="54"/>
        <end position="72"/>
    </location>
</feature>
<feature type="transmembrane region" description="Helical" evidence="1">
    <location>
        <begin position="369"/>
        <end position="386"/>
    </location>
</feature>
<feature type="domain" description="YdbS-like PH" evidence="2">
    <location>
        <begin position="71"/>
        <end position="150"/>
    </location>
</feature>